<feature type="binding site" evidence="5">
    <location>
        <position position="92"/>
    </location>
    <ligand>
        <name>Zn(2+)</name>
        <dbReference type="ChEBI" id="CHEBI:29105"/>
        <label>1</label>
    </ligand>
</feature>
<evidence type="ECO:0000256" key="4">
    <source>
        <dbReference type="PIRSR" id="PIRSR623088-2"/>
    </source>
</evidence>
<dbReference type="PROSITE" id="PS00126">
    <property type="entry name" value="PDEASE_I_1"/>
    <property type="match status" value="1"/>
</dbReference>
<feature type="binding site" evidence="4">
    <location>
        <begin position="52"/>
        <end position="56"/>
    </location>
    <ligand>
        <name>AMP</name>
        <dbReference type="ChEBI" id="CHEBI:456215"/>
    </ligand>
</feature>
<protein>
    <recommendedName>
        <fullName evidence="6">PDEase domain-containing protein</fullName>
    </recommendedName>
</protein>
<dbReference type="OrthoDB" id="546632at2759"/>
<dbReference type="CDD" id="cd00077">
    <property type="entry name" value="HDc"/>
    <property type="match status" value="1"/>
</dbReference>
<evidence type="ECO:0000313" key="7">
    <source>
        <dbReference type="EMBL" id="EJK65585.1"/>
    </source>
</evidence>
<dbReference type="EMBL" id="AGNL01015659">
    <property type="protein sequence ID" value="EJK65585.1"/>
    <property type="molecule type" value="Genomic_DNA"/>
</dbReference>
<dbReference type="SMART" id="SM00471">
    <property type="entry name" value="HDc"/>
    <property type="match status" value="1"/>
</dbReference>
<dbReference type="eggNOG" id="KOG3689">
    <property type="taxonomic scope" value="Eukaryota"/>
</dbReference>
<organism evidence="7 8">
    <name type="scientific">Thalassiosira oceanica</name>
    <name type="common">Marine diatom</name>
    <dbReference type="NCBI Taxonomy" id="159749"/>
    <lineage>
        <taxon>Eukaryota</taxon>
        <taxon>Sar</taxon>
        <taxon>Stramenopiles</taxon>
        <taxon>Ochrophyta</taxon>
        <taxon>Bacillariophyta</taxon>
        <taxon>Coscinodiscophyceae</taxon>
        <taxon>Thalassiosirophycidae</taxon>
        <taxon>Thalassiosirales</taxon>
        <taxon>Thalassiosiraceae</taxon>
        <taxon>Thalassiosira</taxon>
    </lineage>
</organism>
<feature type="binding site" evidence="5">
    <location>
        <position position="93"/>
    </location>
    <ligand>
        <name>Zn(2+)</name>
        <dbReference type="ChEBI" id="CHEBI:29105"/>
        <label>1</label>
    </ligand>
</feature>
<evidence type="ECO:0000313" key="8">
    <source>
        <dbReference type="Proteomes" id="UP000266841"/>
    </source>
</evidence>
<feature type="binding site" evidence="4">
    <location>
        <position position="207"/>
    </location>
    <ligand>
        <name>AMP</name>
        <dbReference type="ChEBI" id="CHEBI:456215"/>
    </ligand>
</feature>
<comment type="caution">
    <text evidence="7">The sequence shown here is derived from an EMBL/GenBank/DDBJ whole genome shotgun (WGS) entry which is preliminary data.</text>
</comment>
<dbReference type="Proteomes" id="UP000266841">
    <property type="component" value="Unassembled WGS sequence"/>
</dbReference>
<feature type="active site" description="Proton donor" evidence="3">
    <location>
        <position position="52"/>
    </location>
</feature>
<accession>K0SJR0</accession>
<feature type="binding site" evidence="5">
    <location>
        <position position="93"/>
    </location>
    <ligand>
        <name>Zn(2+)</name>
        <dbReference type="ChEBI" id="CHEBI:29105"/>
        <label>2</label>
    </ligand>
</feature>
<evidence type="ECO:0000256" key="5">
    <source>
        <dbReference type="PIRSR" id="PIRSR623088-3"/>
    </source>
</evidence>
<dbReference type="AlphaFoldDB" id="K0SJR0"/>
<feature type="binding site" evidence="4">
    <location>
        <position position="261"/>
    </location>
    <ligand>
        <name>AMP</name>
        <dbReference type="ChEBI" id="CHEBI:456215"/>
    </ligand>
</feature>
<reference evidence="7 8" key="1">
    <citation type="journal article" date="2012" name="Genome Biol.">
        <title>Genome and low-iron response of an oceanic diatom adapted to chronic iron limitation.</title>
        <authorList>
            <person name="Lommer M."/>
            <person name="Specht M."/>
            <person name="Roy A.S."/>
            <person name="Kraemer L."/>
            <person name="Andreson R."/>
            <person name="Gutowska M.A."/>
            <person name="Wolf J."/>
            <person name="Bergner S.V."/>
            <person name="Schilhabel M.B."/>
            <person name="Klostermeier U.C."/>
            <person name="Beiko R.G."/>
            <person name="Rosenstiel P."/>
            <person name="Hippler M."/>
            <person name="Laroche J."/>
        </authorList>
    </citation>
    <scope>NUCLEOTIDE SEQUENCE [LARGE SCALE GENOMIC DNA]</scope>
    <source>
        <strain evidence="7 8">CCMP1005</strain>
    </source>
</reference>
<name>K0SJR0_THAOC</name>
<dbReference type="Pfam" id="PF00233">
    <property type="entry name" value="PDEase_I"/>
    <property type="match status" value="1"/>
</dbReference>
<sequence>MRVCKLFCTDTHNRKHESLAVMERHNKDCYYDDDDESTTKEEKTDRVLCEYHNWYHAIACSHSVFMLLSVGEADRYLEKTEIFACLMGALIHDLDHPGTNNDFETKRETSLAARYENDAVLERHSISETFVLCEDDPELDWLSSFRDEKTRNHIQRFLTESVLATDPARHASIVNKALAHSRQDCHFDIESVEDRLFICGLVLHCADISNPSHPVFAVAADWAIRVTTEFSRQAKKERALGLDVAEFMEGLDSQYKIAKLQIGFFRFMVKPLFKTVAKLFPNLNEPFLVAFVQFLSERRWDFITHPLRHVRTEVHMPKGLNPCGQKLVVLGLATRHTVPALQDAYDPSGACLVCDLAANVRDAS</sequence>
<feature type="binding site" evidence="5">
    <location>
        <position position="207"/>
    </location>
    <ligand>
        <name>Zn(2+)</name>
        <dbReference type="ChEBI" id="CHEBI:29105"/>
        <label>1</label>
    </ligand>
</feature>
<dbReference type="OMA" id="YNELAIM"/>
<dbReference type="PROSITE" id="PS51845">
    <property type="entry name" value="PDEASE_I_2"/>
    <property type="match status" value="1"/>
</dbReference>
<dbReference type="PANTHER" id="PTHR11347">
    <property type="entry name" value="CYCLIC NUCLEOTIDE PHOSPHODIESTERASE"/>
    <property type="match status" value="1"/>
</dbReference>
<dbReference type="GO" id="GO:0007165">
    <property type="term" value="P:signal transduction"/>
    <property type="evidence" value="ECO:0007669"/>
    <property type="project" value="InterPro"/>
</dbReference>
<feature type="binding site" evidence="4">
    <location>
        <position position="93"/>
    </location>
    <ligand>
        <name>AMP</name>
        <dbReference type="ChEBI" id="CHEBI:456215"/>
    </ligand>
</feature>
<evidence type="ECO:0000256" key="1">
    <source>
        <dbReference type="ARBA" id="ARBA00022723"/>
    </source>
</evidence>
<gene>
    <name evidence="7" type="ORF">THAOC_13536</name>
</gene>
<dbReference type="SUPFAM" id="SSF109604">
    <property type="entry name" value="HD-domain/PDEase-like"/>
    <property type="match status" value="1"/>
</dbReference>
<feature type="non-terminal residue" evidence="7">
    <location>
        <position position="364"/>
    </location>
</feature>
<evidence type="ECO:0000256" key="2">
    <source>
        <dbReference type="ARBA" id="ARBA00022801"/>
    </source>
</evidence>
<keyword evidence="8" id="KW-1185">Reference proteome</keyword>
<dbReference type="InterPro" id="IPR036971">
    <property type="entry name" value="PDEase_catalytic_dom_sf"/>
</dbReference>
<dbReference type="InterPro" id="IPR023174">
    <property type="entry name" value="PDEase_CS"/>
</dbReference>
<dbReference type="InterPro" id="IPR002073">
    <property type="entry name" value="PDEase_catalytic_dom"/>
</dbReference>
<dbReference type="InterPro" id="IPR003607">
    <property type="entry name" value="HD/PDEase_dom"/>
</dbReference>
<proteinExistence type="predicted"/>
<dbReference type="GO" id="GO:0004114">
    <property type="term" value="F:3',5'-cyclic-nucleotide phosphodiesterase activity"/>
    <property type="evidence" value="ECO:0007669"/>
    <property type="project" value="InterPro"/>
</dbReference>
<feature type="binding site" evidence="5">
    <location>
        <position position="56"/>
    </location>
    <ligand>
        <name>Zn(2+)</name>
        <dbReference type="ChEBI" id="CHEBI:29105"/>
        <label>1</label>
    </ligand>
</feature>
<evidence type="ECO:0000256" key="3">
    <source>
        <dbReference type="PIRSR" id="PIRSR623088-1"/>
    </source>
</evidence>
<keyword evidence="1 5" id="KW-0479">Metal-binding</keyword>
<dbReference type="Gene3D" id="1.10.1300.10">
    <property type="entry name" value="3'5'-cyclic nucleotide phosphodiesterase, catalytic domain"/>
    <property type="match status" value="1"/>
</dbReference>
<evidence type="ECO:0000259" key="6">
    <source>
        <dbReference type="PROSITE" id="PS51845"/>
    </source>
</evidence>
<feature type="domain" description="PDEase" evidence="6">
    <location>
        <begin position="51"/>
        <end position="313"/>
    </location>
</feature>
<dbReference type="GO" id="GO:0046872">
    <property type="term" value="F:metal ion binding"/>
    <property type="evidence" value="ECO:0007669"/>
    <property type="project" value="UniProtKB-KW"/>
</dbReference>
<dbReference type="InterPro" id="IPR023088">
    <property type="entry name" value="PDEase"/>
</dbReference>
<keyword evidence="2" id="KW-0378">Hydrolase</keyword>
<dbReference type="PRINTS" id="PR00387">
    <property type="entry name" value="PDIESTERASE1"/>
</dbReference>